<dbReference type="EMBL" id="JAPFIT010000005">
    <property type="protein sequence ID" value="MDC5738615.1"/>
    <property type="molecule type" value="Genomic_DNA"/>
</dbReference>
<accession>A0ABT5GMY3</accession>
<comment type="caution">
    <text evidence="1">The sequence shown here is derived from an EMBL/GenBank/DDBJ whole genome shotgun (WGS) entry which is preliminary data.</text>
</comment>
<dbReference type="RefSeq" id="WP_272236615.1">
    <property type="nucleotide sequence ID" value="NZ_JAPFIP010000009.1"/>
</dbReference>
<keyword evidence="2" id="KW-1185">Reference proteome</keyword>
<dbReference type="Proteomes" id="UP001150001">
    <property type="component" value="Unassembled WGS sequence"/>
</dbReference>
<reference evidence="1" key="1">
    <citation type="submission" date="2022-11" db="EMBL/GenBank/DDBJ databases">
        <title>Role of the vibriolysin VemA secreted by the emergent pathogen Vibrio europaeus in the colonization of Manila clam mucus.</title>
        <authorList>
            <person name="Martinez C."/>
            <person name="Rodriguez S."/>
            <person name="Vences A."/>
            <person name="Barja J.L."/>
            <person name="Toranzo A.E."/>
            <person name="Dubert J."/>
        </authorList>
    </citation>
    <scope>NUCLEOTIDE SEQUENCE</scope>
    <source>
        <strain evidence="1">3454</strain>
    </source>
</reference>
<proteinExistence type="predicted"/>
<name>A0ABT5GMY3_9VIBR</name>
<evidence type="ECO:0000313" key="1">
    <source>
        <dbReference type="EMBL" id="MDC5738615.1"/>
    </source>
</evidence>
<sequence length="61" mass="7028">MEQKKTTPHKVLFGFRHPRTQHWVKEGETVELTAREARDLTLGSIKKVEPVKSTTKAVKDK</sequence>
<gene>
    <name evidence="1" type="ORF">OPW20_00990</name>
</gene>
<protein>
    <submittedName>
        <fullName evidence="1">Uncharacterized protein</fullName>
    </submittedName>
</protein>
<organism evidence="1 2">
    <name type="scientific">Vibrio europaeus</name>
    <dbReference type="NCBI Taxonomy" id="300876"/>
    <lineage>
        <taxon>Bacteria</taxon>
        <taxon>Pseudomonadati</taxon>
        <taxon>Pseudomonadota</taxon>
        <taxon>Gammaproteobacteria</taxon>
        <taxon>Vibrionales</taxon>
        <taxon>Vibrionaceae</taxon>
        <taxon>Vibrio</taxon>
        <taxon>Vibrio oreintalis group</taxon>
    </lineage>
</organism>
<evidence type="ECO:0000313" key="2">
    <source>
        <dbReference type="Proteomes" id="UP001150001"/>
    </source>
</evidence>